<comment type="cofactor">
    <cofactor evidence="6">
        <name>a divalent metal cation</name>
        <dbReference type="ChEBI" id="CHEBI:60240"/>
    </cofactor>
</comment>
<dbReference type="STRING" id="51642.NSMM_160019"/>
<evidence type="ECO:0000256" key="6">
    <source>
        <dbReference type="HAMAP-Rule" id="MF_00361"/>
    </source>
</evidence>
<feature type="binding site" evidence="6">
    <location>
        <begin position="73"/>
        <end position="74"/>
    </location>
    <ligand>
        <name>NAD(+)</name>
        <dbReference type="ChEBI" id="CHEBI:57540"/>
    </ligand>
</feature>
<keyword evidence="6" id="KW-0547">Nucleotide-binding</keyword>
<dbReference type="EC" id="2.7.1.23" evidence="6"/>
<gene>
    <name evidence="7" type="primary">yfjB</name>
    <name evidence="6" type="synonym">nadK</name>
    <name evidence="7" type="ORF">NSMM_160019</name>
</gene>
<dbReference type="InterPro" id="IPR016064">
    <property type="entry name" value="NAD/diacylglycerol_kinase_sf"/>
</dbReference>
<dbReference type="NCBIfam" id="NF002561">
    <property type="entry name" value="PRK02155.1"/>
    <property type="match status" value="1"/>
</dbReference>
<comment type="caution">
    <text evidence="6">Lacks conserved residue(s) required for the propagation of feature annotation.</text>
</comment>
<dbReference type="GO" id="GO:0003951">
    <property type="term" value="F:NAD+ kinase activity"/>
    <property type="evidence" value="ECO:0007669"/>
    <property type="project" value="UniProtKB-UniRule"/>
</dbReference>
<reference evidence="7 8" key="1">
    <citation type="submission" date="2016-10" db="EMBL/GenBank/DDBJ databases">
        <authorList>
            <person name="de Groot N.N."/>
        </authorList>
    </citation>
    <scope>NUCLEOTIDE SEQUENCE [LARGE SCALE GENOMIC DNA]</scope>
    <source>
        <strain evidence="7">1</strain>
    </source>
</reference>
<comment type="function">
    <text evidence="6">Involved in the regulation of the intracellular balance of NAD and NADP, and is a key enzyme in the biosynthesis of NADP. Catalyzes specifically the phosphorylation on 2'-hydroxyl of the adenosine moiety of NAD to yield NADP.</text>
</comment>
<dbReference type="EMBL" id="FMWO01000021">
    <property type="protein sequence ID" value="SCZ84429.1"/>
    <property type="molecule type" value="Genomic_DNA"/>
</dbReference>
<dbReference type="RefSeq" id="WP_090283907.1">
    <property type="nucleotide sequence ID" value="NZ_FMWO01000021.1"/>
</dbReference>
<name>A0A1G5SDD7_9PROT</name>
<dbReference type="Proteomes" id="UP000198729">
    <property type="component" value="Unassembled WGS sequence"/>
</dbReference>
<dbReference type="Pfam" id="PF01513">
    <property type="entry name" value="NAD_kinase"/>
    <property type="match status" value="1"/>
</dbReference>
<dbReference type="InterPro" id="IPR002504">
    <property type="entry name" value="NADK"/>
</dbReference>
<dbReference type="Pfam" id="PF20143">
    <property type="entry name" value="NAD_kinase_C"/>
    <property type="match status" value="1"/>
</dbReference>
<dbReference type="GO" id="GO:0005524">
    <property type="term" value="F:ATP binding"/>
    <property type="evidence" value="ECO:0007669"/>
    <property type="project" value="UniProtKB-KW"/>
</dbReference>
<dbReference type="Gene3D" id="2.60.200.30">
    <property type="entry name" value="Probable inorganic polyphosphate/atp-NAD kinase, domain 2"/>
    <property type="match status" value="1"/>
</dbReference>
<evidence type="ECO:0000256" key="5">
    <source>
        <dbReference type="ARBA" id="ARBA00047925"/>
    </source>
</evidence>
<evidence type="ECO:0000313" key="7">
    <source>
        <dbReference type="EMBL" id="SCZ84429.1"/>
    </source>
</evidence>
<evidence type="ECO:0000256" key="2">
    <source>
        <dbReference type="ARBA" id="ARBA00022777"/>
    </source>
</evidence>
<evidence type="ECO:0000256" key="3">
    <source>
        <dbReference type="ARBA" id="ARBA00022857"/>
    </source>
</evidence>
<feature type="binding site" evidence="6">
    <location>
        <begin position="147"/>
        <end position="148"/>
    </location>
    <ligand>
        <name>NAD(+)</name>
        <dbReference type="ChEBI" id="CHEBI:57540"/>
    </ligand>
</feature>
<keyword evidence="1 6" id="KW-0808">Transferase</keyword>
<organism evidence="7 8">
    <name type="scientific">Nitrosomonas mobilis</name>
    <dbReference type="NCBI Taxonomy" id="51642"/>
    <lineage>
        <taxon>Bacteria</taxon>
        <taxon>Pseudomonadati</taxon>
        <taxon>Pseudomonadota</taxon>
        <taxon>Betaproteobacteria</taxon>
        <taxon>Nitrosomonadales</taxon>
        <taxon>Nitrosomonadaceae</taxon>
        <taxon>Nitrosomonas</taxon>
    </lineage>
</organism>
<dbReference type="Gene3D" id="3.40.50.10330">
    <property type="entry name" value="Probable inorganic polyphosphate/atp-NAD kinase, domain 1"/>
    <property type="match status" value="1"/>
</dbReference>
<comment type="similarity">
    <text evidence="6">Belongs to the NAD kinase family.</text>
</comment>
<evidence type="ECO:0000256" key="1">
    <source>
        <dbReference type="ARBA" id="ARBA00022679"/>
    </source>
</evidence>
<keyword evidence="3 6" id="KW-0521">NADP</keyword>
<protein>
    <recommendedName>
        <fullName evidence="6">NAD kinase</fullName>
        <ecNumber evidence="6">2.7.1.23</ecNumber>
    </recommendedName>
    <alternativeName>
        <fullName evidence="6">ATP-dependent NAD kinase</fullName>
    </alternativeName>
</protein>
<dbReference type="GO" id="GO:0006741">
    <property type="term" value="P:NADP+ biosynthetic process"/>
    <property type="evidence" value="ECO:0007669"/>
    <property type="project" value="UniProtKB-UniRule"/>
</dbReference>
<evidence type="ECO:0000256" key="4">
    <source>
        <dbReference type="ARBA" id="ARBA00023027"/>
    </source>
</evidence>
<evidence type="ECO:0000313" key="8">
    <source>
        <dbReference type="Proteomes" id="UP000198729"/>
    </source>
</evidence>
<comment type="subcellular location">
    <subcellularLocation>
        <location evidence="6">Cytoplasm</location>
    </subcellularLocation>
</comment>
<feature type="binding site" evidence="6">
    <location>
        <position position="177"/>
    </location>
    <ligand>
        <name>NAD(+)</name>
        <dbReference type="ChEBI" id="CHEBI:57540"/>
    </ligand>
</feature>
<dbReference type="InterPro" id="IPR017438">
    <property type="entry name" value="ATP-NAD_kinase_N"/>
</dbReference>
<feature type="binding site" evidence="6">
    <location>
        <begin position="188"/>
        <end position="193"/>
    </location>
    <ligand>
        <name>NAD(+)</name>
        <dbReference type="ChEBI" id="CHEBI:57540"/>
    </ligand>
</feature>
<proteinExistence type="inferred from homology"/>
<dbReference type="InterPro" id="IPR017437">
    <property type="entry name" value="ATP-NAD_kinase_PpnK-typ_C"/>
</dbReference>
<dbReference type="GO" id="GO:0005737">
    <property type="term" value="C:cytoplasm"/>
    <property type="evidence" value="ECO:0007669"/>
    <property type="project" value="UniProtKB-SubCell"/>
</dbReference>
<keyword evidence="6" id="KW-0067">ATP-binding</keyword>
<feature type="active site" description="Proton acceptor" evidence="6">
    <location>
        <position position="73"/>
    </location>
</feature>
<dbReference type="AlphaFoldDB" id="A0A1G5SDD7"/>
<keyword evidence="6" id="KW-0963">Cytoplasm</keyword>
<dbReference type="PANTHER" id="PTHR20275">
    <property type="entry name" value="NAD KINASE"/>
    <property type="match status" value="1"/>
</dbReference>
<dbReference type="OrthoDB" id="9774737at2"/>
<keyword evidence="8" id="KW-1185">Reference proteome</keyword>
<keyword evidence="2 6" id="KW-0418">Kinase</keyword>
<keyword evidence="4 6" id="KW-0520">NAD</keyword>
<dbReference type="GO" id="GO:0051287">
    <property type="term" value="F:NAD binding"/>
    <property type="evidence" value="ECO:0007669"/>
    <property type="project" value="UniProtKB-ARBA"/>
</dbReference>
<accession>A0A1G5SDD7</accession>
<dbReference type="HAMAP" id="MF_00361">
    <property type="entry name" value="NAD_kinase"/>
    <property type="match status" value="1"/>
</dbReference>
<dbReference type="GO" id="GO:0019674">
    <property type="term" value="P:NAD+ metabolic process"/>
    <property type="evidence" value="ECO:0007669"/>
    <property type="project" value="InterPro"/>
</dbReference>
<sequence length="296" mass="32484">MTALFKTIALIGKYKNRDITAPLLNLARHLAGQGLNVVLDALTVIQIEKVEFPILTLDEIGQQADLAIVLGGDGTMLNIARTLVDYNVPLVGVNQGRLGFLTDLTVDTMQATLGTMLDGQFIVENRMLLAAEVSRDTGMVFKELAFNDVVLHRGISSGMIEFEVRVDGEYVYALRSDGLIVATPTGSTAYALSSGGPILHPKLDLIALVPVCPHTLSNRPIVVGGDAVVEIKLHCATETKIYADSHSWFDLGEHDQIVIRRHPETIKILHSVHHSYYRMLREKLGWSGILQHNNTD</sequence>
<dbReference type="GO" id="GO:0046872">
    <property type="term" value="F:metal ion binding"/>
    <property type="evidence" value="ECO:0007669"/>
    <property type="project" value="UniProtKB-UniRule"/>
</dbReference>
<comment type="catalytic activity">
    <reaction evidence="5 6">
        <text>NAD(+) + ATP = ADP + NADP(+) + H(+)</text>
        <dbReference type="Rhea" id="RHEA:18629"/>
        <dbReference type="ChEBI" id="CHEBI:15378"/>
        <dbReference type="ChEBI" id="CHEBI:30616"/>
        <dbReference type="ChEBI" id="CHEBI:57540"/>
        <dbReference type="ChEBI" id="CHEBI:58349"/>
        <dbReference type="ChEBI" id="CHEBI:456216"/>
        <dbReference type="EC" id="2.7.1.23"/>
    </reaction>
</comment>
<feature type="binding site" evidence="6">
    <location>
        <position position="175"/>
    </location>
    <ligand>
        <name>NAD(+)</name>
        <dbReference type="ChEBI" id="CHEBI:57540"/>
    </ligand>
</feature>
<dbReference type="SUPFAM" id="SSF111331">
    <property type="entry name" value="NAD kinase/diacylglycerol kinase-like"/>
    <property type="match status" value="1"/>
</dbReference>
<dbReference type="NCBIfam" id="NF002306">
    <property type="entry name" value="PRK01231.1"/>
    <property type="match status" value="1"/>
</dbReference>
<dbReference type="PANTHER" id="PTHR20275:SF0">
    <property type="entry name" value="NAD KINASE"/>
    <property type="match status" value="1"/>
</dbReference>